<proteinExistence type="predicted"/>
<dbReference type="EMBL" id="BMKW01000001">
    <property type="protein sequence ID" value="GGJ02314.1"/>
    <property type="molecule type" value="Genomic_DNA"/>
</dbReference>
<reference evidence="1" key="1">
    <citation type="journal article" date="2014" name="Int. J. Syst. Evol. Microbiol.">
        <title>Complete genome sequence of Corynebacterium casei LMG S-19264T (=DSM 44701T), isolated from a smear-ripened cheese.</title>
        <authorList>
            <consortium name="US DOE Joint Genome Institute (JGI-PGF)"/>
            <person name="Walter F."/>
            <person name="Albersmeier A."/>
            <person name="Kalinowski J."/>
            <person name="Ruckert C."/>
        </authorList>
    </citation>
    <scope>NUCLEOTIDE SEQUENCE</scope>
    <source>
        <strain evidence="1">CGMCC 1.3617</strain>
    </source>
</reference>
<dbReference type="Gene3D" id="3.30.10.20">
    <property type="match status" value="1"/>
</dbReference>
<protein>
    <recommendedName>
        <fullName evidence="3">PASTA domain-containing protein</fullName>
    </recommendedName>
</protein>
<dbReference type="InterPro" id="IPR013784">
    <property type="entry name" value="Carb-bd-like_fold"/>
</dbReference>
<sequence>MALQPFTAREARAGEPVTAQAWNDIVRAVVDIRAFIEATTGARLEVRVAGPPAGAAVRVSAIAGDGAVTDAAAPVPPGESFTLLDLLPGPYTVRAEAPGFTPATAAVTVPAAAPVTLTLARSAPAMPALFGQTLGQALTALQTAGIVPSRVVDITGREVPPANPGAEFGESLVLVQLPDPGEPVAASTGAQLVISAALEVEATVEMPSLAGLTLNEARRVLDELGLVLGRVTTRS</sequence>
<evidence type="ECO:0008006" key="3">
    <source>
        <dbReference type="Google" id="ProtNLM"/>
    </source>
</evidence>
<dbReference type="Gene3D" id="2.60.40.1120">
    <property type="entry name" value="Carboxypeptidase-like, regulatory domain"/>
    <property type="match status" value="1"/>
</dbReference>
<accession>A0A917K6Z2</accession>
<dbReference type="Proteomes" id="UP000661507">
    <property type="component" value="Unassembled WGS sequence"/>
</dbReference>
<comment type="caution">
    <text evidence="1">The sequence shown here is derived from an EMBL/GenBank/DDBJ whole genome shotgun (WGS) entry which is preliminary data.</text>
</comment>
<organism evidence="1 2">
    <name type="scientific">Neoroseomonas lacus</name>
    <dbReference type="NCBI Taxonomy" id="287609"/>
    <lineage>
        <taxon>Bacteria</taxon>
        <taxon>Pseudomonadati</taxon>
        <taxon>Pseudomonadota</taxon>
        <taxon>Alphaproteobacteria</taxon>
        <taxon>Acetobacterales</taxon>
        <taxon>Acetobacteraceae</taxon>
        <taxon>Neoroseomonas</taxon>
    </lineage>
</organism>
<name>A0A917K6Z2_9PROT</name>
<dbReference type="GO" id="GO:0030246">
    <property type="term" value="F:carbohydrate binding"/>
    <property type="evidence" value="ECO:0007669"/>
    <property type="project" value="InterPro"/>
</dbReference>
<evidence type="ECO:0000313" key="1">
    <source>
        <dbReference type="EMBL" id="GGJ02314.1"/>
    </source>
</evidence>
<reference evidence="1" key="2">
    <citation type="submission" date="2020-09" db="EMBL/GenBank/DDBJ databases">
        <authorList>
            <person name="Sun Q."/>
            <person name="Zhou Y."/>
        </authorList>
    </citation>
    <scope>NUCLEOTIDE SEQUENCE</scope>
    <source>
        <strain evidence="1">CGMCC 1.3617</strain>
    </source>
</reference>
<dbReference type="AlphaFoldDB" id="A0A917K6Z2"/>
<gene>
    <name evidence="1" type="ORF">GCM10011320_06430</name>
</gene>
<dbReference type="InterPro" id="IPR005543">
    <property type="entry name" value="PASTA_dom"/>
</dbReference>
<dbReference type="RefSeq" id="WP_188965444.1">
    <property type="nucleotide sequence ID" value="NZ_BMKW01000001.1"/>
</dbReference>
<evidence type="ECO:0000313" key="2">
    <source>
        <dbReference type="Proteomes" id="UP000661507"/>
    </source>
</evidence>
<dbReference type="CDD" id="cd06577">
    <property type="entry name" value="PASTA_pknB"/>
    <property type="match status" value="1"/>
</dbReference>
<dbReference type="SUPFAM" id="SSF49452">
    <property type="entry name" value="Starch-binding domain-like"/>
    <property type="match status" value="1"/>
</dbReference>
<keyword evidence="2" id="KW-1185">Reference proteome</keyword>